<protein>
    <submittedName>
        <fullName evidence="1">Uncharacterized protein</fullName>
    </submittedName>
</protein>
<reference evidence="1" key="1">
    <citation type="submission" date="2023-04" db="EMBL/GenBank/DDBJ databases">
        <authorList>
            <person name="Vijverberg K."/>
            <person name="Xiong W."/>
            <person name="Schranz E."/>
        </authorList>
    </citation>
    <scope>NUCLEOTIDE SEQUENCE</scope>
</reference>
<proteinExistence type="predicted"/>
<name>A0AA35V3U5_LACSI</name>
<gene>
    <name evidence="1" type="ORF">LSALG_LOCUS6883</name>
</gene>
<evidence type="ECO:0000313" key="1">
    <source>
        <dbReference type="EMBL" id="CAI9266316.1"/>
    </source>
</evidence>
<sequence length="200" mass="23530">MMLRVRLLSPLKLFKMFKAQSLKQPQSKKMFKVKWLMRKHFLQELFCPTSSKARCCICETNQENSVKDSNIFELQANLGGITDLFFDMKQHLHQKFGDDFQPLRAEGENISVSSSDLITPTSQHKFTDKYGDHSGILMWGYDADKKMWVVKRKSSRIEYYEKPTDFMSYTKVDLTELIHAPFNDPTNDSMAWDFKRFLED</sequence>
<accession>A0AA35V3U5</accession>
<dbReference type="EMBL" id="OX465086">
    <property type="protein sequence ID" value="CAI9266316.1"/>
    <property type="molecule type" value="Genomic_DNA"/>
</dbReference>
<dbReference type="Proteomes" id="UP001177003">
    <property type="component" value="Chromosome 0"/>
</dbReference>
<dbReference type="AlphaFoldDB" id="A0AA35V3U5"/>
<keyword evidence="2" id="KW-1185">Reference proteome</keyword>
<organism evidence="1 2">
    <name type="scientific">Lactuca saligna</name>
    <name type="common">Willowleaf lettuce</name>
    <dbReference type="NCBI Taxonomy" id="75948"/>
    <lineage>
        <taxon>Eukaryota</taxon>
        <taxon>Viridiplantae</taxon>
        <taxon>Streptophyta</taxon>
        <taxon>Embryophyta</taxon>
        <taxon>Tracheophyta</taxon>
        <taxon>Spermatophyta</taxon>
        <taxon>Magnoliopsida</taxon>
        <taxon>eudicotyledons</taxon>
        <taxon>Gunneridae</taxon>
        <taxon>Pentapetalae</taxon>
        <taxon>asterids</taxon>
        <taxon>campanulids</taxon>
        <taxon>Asterales</taxon>
        <taxon>Asteraceae</taxon>
        <taxon>Cichorioideae</taxon>
        <taxon>Cichorieae</taxon>
        <taxon>Lactucinae</taxon>
        <taxon>Lactuca</taxon>
    </lineage>
</organism>
<evidence type="ECO:0000313" key="2">
    <source>
        <dbReference type="Proteomes" id="UP001177003"/>
    </source>
</evidence>